<dbReference type="RefSeq" id="WP_344533470.1">
    <property type="nucleotide sequence ID" value="NZ_BAAAPE010000016.1"/>
</dbReference>
<name>A0ABN2WR31_9ACTN</name>
<feature type="region of interest" description="Disordered" evidence="1">
    <location>
        <begin position="33"/>
        <end position="56"/>
    </location>
</feature>
<evidence type="ECO:0000256" key="1">
    <source>
        <dbReference type="SAM" id="MobiDB-lite"/>
    </source>
</evidence>
<comment type="caution">
    <text evidence="2">The sequence shown here is derived from an EMBL/GenBank/DDBJ whole genome shotgun (WGS) entry which is preliminary data.</text>
</comment>
<reference evidence="2 3" key="1">
    <citation type="journal article" date="2019" name="Int. J. Syst. Evol. Microbiol.">
        <title>The Global Catalogue of Microorganisms (GCM) 10K type strain sequencing project: providing services to taxonomists for standard genome sequencing and annotation.</title>
        <authorList>
            <consortium name="The Broad Institute Genomics Platform"/>
            <consortium name="The Broad Institute Genome Sequencing Center for Infectious Disease"/>
            <person name="Wu L."/>
            <person name="Ma J."/>
        </authorList>
    </citation>
    <scope>NUCLEOTIDE SEQUENCE [LARGE SCALE GENOMIC DNA]</scope>
    <source>
        <strain evidence="2 3">JCM 15478</strain>
    </source>
</reference>
<gene>
    <name evidence="2" type="ORF">GCM10009801_65930</name>
</gene>
<sequence length="104" mass="11167">MSWLVRLCAGLGPVAAVSVLFFLRLARTTARPLPAYDRTPPTATVLGPRSRDETESVEVAYEDDGGVRRTAGLADLVHHSGIGRFAPGTRWQVSAFRAPGRGCC</sequence>
<evidence type="ECO:0000313" key="3">
    <source>
        <dbReference type="Proteomes" id="UP001500016"/>
    </source>
</evidence>
<accession>A0ABN2WR31</accession>
<evidence type="ECO:0000313" key="2">
    <source>
        <dbReference type="EMBL" id="GAA2096401.1"/>
    </source>
</evidence>
<dbReference type="Proteomes" id="UP001500016">
    <property type="component" value="Unassembled WGS sequence"/>
</dbReference>
<keyword evidence="3" id="KW-1185">Reference proteome</keyword>
<proteinExistence type="predicted"/>
<dbReference type="EMBL" id="BAAAPE010000016">
    <property type="protein sequence ID" value="GAA2096401.1"/>
    <property type="molecule type" value="Genomic_DNA"/>
</dbReference>
<protein>
    <submittedName>
        <fullName evidence="2">Uncharacterized protein</fullName>
    </submittedName>
</protein>
<organism evidence="2 3">
    <name type="scientific">Streptomyces albiaxialis</name>
    <dbReference type="NCBI Taxonomy" id="329523"/>
    <lineage>
        <taxon>Bacteria</taxon>
        <taxon>Bacillati</taxon>
        <taxon>Actinomycetota</taxon>
        <taxon>Actinomycetes</taxon>
        <taxon>Kitasatosporales</taxon>
        <taxon>Streptomycetaceae</taxon>
        <taxon>Streptomyces</taxon>
    </lineage>
</organism>